<evidence type="ECO:0000313" key="2">
    <source>
        <dbReference type="Proteomes" id="UP000576082"/>
    </source>
</evidence>
<evidence type="ECO:0008006" key="3">
    <source>
        <dbReference type="Google" id="ProtNLM"/>
    </source>
</evidence>
<sequence length="58" mass="6813">MLQEKYINPFTDFGFKRLFGQEPSKAILMDFLNELLREQEGEIKSMTYLKNEHLGSGE</sequence>
<protein>
    <recommendedName>
        <fullName evidence="3">PD-(D/E)XK nuclease family transposase</fullName>
    </recommendedName>
</protein>
<gene>
    <name evidence="1" type="ORF">HHU12_33250</name>
</gene>
<dbReference type="Proteomes" id="UP000576082">
    <property type="component" value="Unassembled WGS sequence"/>
</dbReference>
<dbReference type="Pfam" id="PF12784">
    <property type="entry name" value="PDDEXK_2"/>
    <property type="match status" value="1"/>
</dbReference>
<evidence type="ECO:0000313" key="1">
    <source>
        <dbReference type="EMBL" id="NME72872.1"/>
    </source>
</evidence>
<reference evidence="1 2" key="1">
    <citation type="submission" date="2020-04" db="EMBL/GenBank/DDBJ databases">
        <title>Flammeovirga sp. SR4, a novel species isolated from seawater.</title>
        <authorList>
            <person name="Wang X."/>
        </authorList>
    </citation>
    <scope>NUCLEOTIDE SEQUENCE [LARGE SCALE GENOMIC DNA]</scope>
    <source>
        <strain evidence="1 2">ATCC 23126</strain>
    </source>
</reference>
<dbReference type="RefSeq" id="WP_205960066.1">
    <property type="nucleotide sequence ID" value="NZ_JABANE010000228.1"/>
</dbReference>
<feature type="non-terminal residue" evidence="1">
    <location>
        <position position="58"/>
    </location>
</feature>
<dbReference type="AlphaFoldDB" id="A0A7X9S1W7"/>
<accession>A0A7X9S1W7</accession>
<dbReference type="EMBL" id="JABANE010000228">
    <property type="protein sequence ID" value="NME72872.1"/>
    <property type="molecule type" value="Genomic_DNA"/>
</dbReference>
<comment type="caution">
    <text evidence="1">The sequence shown here is derived from an EMBL/GenBank/DDBJ whole genome shotgun (WGS) entry which is preliminary data.</text>
</comment>
<keyword evidence="2" id="KW-1185">Reference proteome</keyword>
<proteinExistence type="predicted"/>
<organism evidence="1 2">
    <name type="scientific">Flammeovirga aprica JL-4</name>
    <dbReference type="NCBI Taxonomy" id="694437"/>
    <lineage>
        <taxon>Bacteria</taxon>
        <taxon>Pseudomonadati</taxon>
        <taxon>Bacteroidota</taxon>
        <taxon>Cytophagia</taxon>
        <taxon>Cytophagales</taxon>
        <taxon>Flammeovirgaceae</taxon>
        <taxon>Flammeovirga</taxon>
    </lineage>
</organism>
<name>A0A7X9S1W7_9BACT</name>